<dbReference type="PANTHER" id="PTHR21299">
    <property type="entry name" value="CYTIDYLATE KINASE/PANTOATE-BETA-ALANINE LIGASE"/>
    <property type="match status" value="1"/>
</dbReference>
<evidence type="ECO:0000256" key="2">
    <source>
        <dbReference type="ARBA" id="ARBA00022679"/>
    </source>
</evidence>
<feature type="domain" description="Cytidylate kinase" evidence="9">
    <location>
        <begin position="8"/>
        <end position="219"/>
    </location>
</feature>
<evidence type="ECO:0000256" key="5">
    <source>
        <dbReference type="ARBA" id="ARBA00022840"/>
    </source>
</evidence>
<keyword evidence="11" id="KW-1185">Reference proteome</keyword>
<dbReference type="CDD" id="cd02020">
    <property type="entry name" value="CMPK"/>
    <property type="match status" value="1"/>
</dbReference>
<dbReference type="EC" id="2.7.4.25" evidence="8"/>
<comment type="caution">
    <text evidence="10">The sequence shown here is derived from an EMBL/GenBank/DDBJ whole genome shotgun (WGS) entry which is preliminary data.</text>
</comment>
<evidence type="ECO:0000256" key="6">
    <source>
        <dbReference type="ARBA" id="ARBA00047615"/>
    </source>
</evidence>
<evidence type="ECO:0000256" key="8">
    <source>
        <dbReference type="HAMAP-Rule" id="MF_00238"/>
    </source>
</evidence>
<evidence type="ECO:0000256" key="3">
    <source>
        <dbReference type="ARBA" id="ARBA00022741"/>
    </source>
</evidence>
<accession>A0ABS1R3Q3</accession>
<evidence type="ECO:0000313" key="10">
    <source>
        <dbReference type="EMBL" id="MBL1409340.1"/>
    </source>
</evidence>
<evidence type="ECO:0000259" key="9">
    <source>
        <dbReference type="Pfam" id="PF02224"/>
    </source>
</evidence>
<keyword evidence="8" id="KW-0963">Cytoplasm</keyword>
<dbReference type="Proteomes" id="UP000625283">
    <property type="component" value="Unassembled WGS sequence"/>
</dbReference>
<dbReference type="GO" id="GO:0016301">
    <property type="term" value="F:kinase activity"/>
    <property type="evidence" value="ECO:0007669"/>
    <property type="project" value="UniProtKB-KW"/>
</dbReference>
<dbReference type="InterPro" id="IPR027417">
    <property type="entry name" value="P-loop_NTPase"/>
</dbReference>
<dbReference type="Gene3D" id="3.40.50.300">
    <property type="entry name" value="P-loop containing nucleotide triphosphate hydrolases"/>
    <property type="match status" value="1"/>
</dbReference>
<protein>
    <recommendedName>
        <fullName evidence="8">Cytidylate kinase</fullName>
        <shortName evidence="8">CK</shortName>
        <ecNumber evidence="8">2.7.4.25</ecNumber>
    </recommendedName>
    <alternativeName>
        <fullName evidence="8">Cytidine monophosphate kinase</fullName>
        <shortName evidence="8">CMP kinase</shortName>
    </alternativeName>
</protein>
<name>A0ABS1R3Q3_9SPHI</name>
<keyword evidence="3 8" id="KW-0547">Nucleotide-binding</keyword>
<organism evidence="10 11">
    <name type="scientific">Sphingobacterium faecale</name>
    <dbReference type="NCBI Taxonomy" id="2803775"/>
    <lineage>
        <taxon>Bacteria</taxon>
        <taxon>Pseudomonadati</taxon>
        <taxon>Bacteroidota</taxon>
        <taxon>Sphingobacteriia</taxon>
        <taxon>Sphingobacteriales</taxon>
        <taxon>Sphingobacteriaceae</taxon>
        <taxon>Sphingobacterium</taxon>
    </lineage>
</organism>
<keyword evidence="2 8" id="KW-0808">Transferase</keyword>
<evidence type="ECO:0000256" key="4">
    <source>
        <dbReference type="ARBA" id="ARBA00022777"/>
    </source>
</evidence>
<reference evidence="10 11" key="1">
    <citation type="submission" date="2021-01" db="EMBL/GenBank/DDBJ databases">
        <title>C459-1 draft genome sequence.</title>
        <authorList>
            <person name="Zhang X.-F."/>
        </authorList>
    </citation>
    <scope>NUCLEOTIDE SEQUENCE [LARGE SCALE GENOMIC DNA]</scope>
    <source>
        <strain evidence="11">C459-1</strain>
    </source>
</reference>
<keyword evidence="5 8" id="KW-0067">ATP-binding</keyword>
<evidence type="ECO:0000256" key="1">
    <source>
        <dbReference type="ARBA" id="ARBA00009427"/>
    </source>
</evidence>
<dbReference type="Pfam" id="PF02224">
    <property type="entry name" value="Cytidylate_kin"/>
    <property type="match status" value="1"/>
</dbReference>
<gene>
    <name evidence="8" type="primary">cmk</name>
    <name evidence="10" type="ORF">JKG61_11310</name>
</gene>
<evidence type="ECO:0000313" key="11">
    <source>
        <dbReference type="Proteomes" id="UP000625283"/>
    </source>
</evidence>
<comment type="subcellular location">
    <subcellularLocation>
        <location evidence="8">Cytoplasm</location>
    </subcellularLocation>
</comment>
<feature type="binding site" evidence="8">
    <location>
        <begin position="12"/>
        <end position="20"/>
    </location>
    <ligand>
        <name>ATP</name>
        <dbReference type="ChEBI" id="CHEBI:30616"/>
    </ligand>
</feature>
<comment type="catalytic activity">
    <reaction evidence="6 8">
        <text>dCMP + ATP = dCDP + ADP</text>
        <dbReference type="Rhea" id="RHEA:25094"/>
        <dbReference type="ChEBI" id="CHEBI:30616"/>
        <dbReference type="ChEBI" id="CHEBI:57566"/>
        <dbReference type="ChEBI" id="CHEBI:58593"/>
        <dbReference type="ChEBI" id="CHEBI:456216"/>
        <dbReference type="EC" id="2.7.4.25"/>
    </reaction>
</comment>
<dbReference type="SUPFAM" id="SSF52540">
    <property type="entry name" value="P-loop containing nucleoside triphosphate hydrolases"/>
    <property type="match status" value="1"/>
</dbReference>
<sequence>MARSNFIIAIDGFSSCGKSTVAKALAKKLNFVFVDSGAMYRAVTLFFLRHSINLRDQESVSDALKQIHIDFIPNTEQTQIFLNDEDVSLEIRRMEISNYVSEVSAIKEVRIAMVAQQQKLGQKRNIVMDGRDIGTTVFPDADLKIFMTANSEVRAERRYAELTAKGEEVTMEEVKANLEHRDRIDSTRAESPLRQADDAIILDNSDLNQEQQLAFVVEEYVKRKK</sequence>
<comment type="similarity">
    <text evidence="1 8">Belongs to the cytidylate kinase family. Type 1 subfamily.</text>
</comment>
<dbReference type="HAMAP" id="MF_00238">
    <property type="entry name" value="Cytidyl_kinase_type1"/>
    <property type="match status" value="1"/>
</dbReference>
<dbReference type="NCBIfam" id="TIGR00017">
    <property type="entry name" value="cmk"/>
    <property type="match status" value="1"/>
</dbReference>
<comment type="catalytic activity">
    <reaction evidence="7 8">
        <text>CMP + ATP = CDP + ADP</text>
        <dbReference type="Rhea" id="RHEA:11600"/>
        <dbReference type="ChEBI" id="CHEBI:30616"/>
        <dbReference type="ChEBI" id="CHEBI:58069"/>
        <dbReference type="ChEBI" id="CHEBI:60377"/>
        <dbReference type="ChEBI" id="CHEBI:456216"/>
        <dbReference type="EC" id="2.7.4.25"/>
    </reaction>
</comment>
<keyword evidence="4 8" id="KW-0418">Kinase</keyword>
<dbReference type="EMBL" id="JAERTY010000005">
    <property type="protein sequence ID" value="MBL1409340.1"/>
    <property type="molecule type" value="Genomic_DNA"/>
</dbReference>
<dbReference type="InterPro" id="IPR011994">
    <property type="entry name" value="Cytidylate_kinase_dom"/>
</dbReference>
<proteinExistence type="inferred from homology"/>
<evidence type="ECO:0000256" key="7">
    <source>
        <dbReference type="ARBA" id="ARBA00048478"/>
    </source>
</evidence>
<dbReference type="InterPro" id="IPR003136">
    <property type="entry name" value="Cytidylate_kin"/>
</dbReference>
<dbReference type="PANTHER" id="PTHR21299:SF2">
    <property type="entry name" value="CYTIDYLATE KINASE"/>
    <property type="match status" value="1"/>
</dbReference>
<dbReference type="RefSeq" id="WP_202103086.1">
    <property type="nucleotide sequence ID" value="NZ_JAERTY010000005.1"/>
</dbReference>